<dbReference type="Gene3D" id="2.130.10.10">
    <property type="entry name" value="YVTN repeat-like/Quinoprotein amine dehydrogenase"/>
    <property type="match status" value="1"/>
</dbReference>
<dbReference type="PROSITE" id="PS50082">
    <property type="entry name" value="WD_REPEATS_2"/>
    <property type="match status" value="3"/>
</dbReference>
<dbReference type="InterPro" id="IPR001680">
    <property type="entry name" value="WD40_rpt"/>
</dbReference>
<organism evidence="5 6">
    <name type="scientific">Phytophthora palmivora</name>
    <dbReference type="NCBI Taxonomy" id="4796"/>
    <lineage>
        <taxon>Eukaryota</taxon>
        <taxon>Sar</taxon>
        <taxon>Stramenopiles</taxon>
        <taxon>Oomycota</taxon>
        <taxon>Peronosporomycetes</taxon>
        <taxon>Peronosporales</taxon>
        <taxon>Peronosporaceae</taxon>
        <taxon>Phytophthora</taxon>
    </lineage>
</organism>
<dbReference type="FunFam" id="2.130.10.10:FF:000190">
    <property type="entry name" value="Nuclear pore complex subunit"/>
    <property type="match status" value="1"/>
</dbReference>
<keyword evidence="1 3" id="KW-0853">WD repeat</keyword>
<dbReference type="InterPro" id="IPR000917">
    <property type="entry name" value="Sulfatase_N"/>
</dbReference>
<evidence type="ECO:0000256" key="3">
    <source>
        <dbReference type="PROSITE-ProRule" id="PRU00221"/>
    </source>
</evidence>
<evidence type="ECO:0000256" key="2">
    <source>
        <dbReference type="ARBA" id="ARBA00022737"/>
    </source>
</evidence>
<dbReference type="AlphaFoldDB" id="A0A2P4Y825"/>
<dbReference type="Pfam" id="PF00884">
    <property type="entry name" value="Sulfatase"/>
    <property type="match status" value="1"/>
</dbReference>
<keyword evidence="6" id="KW-1185">Reference proteome</keyword>
<gene>
    <name evidence="5" type="ORF">PHPALM_9283</name>
</gene>
<dbReference type="Proteomes" id="UP000237271">
    <property type="component" value="Unassembled WGS sequence"/>
</dbReference>
<feature type="repeat" description="WD" evidence="3">
    <location>
        <begin position="549"/>
        <end position="590"/>
    </location>
</feature>
<dbReference type="PRINTS" id="PR00320">
    <property type="entry name" value="GPROTEINBRPT"/>
</dbReference>
<evidence type="ECO:0000313" key="5">
    <source>
        <dbReference type="EMBL" id="POM73829.1"/>
    </source>
</evidence>
<dbReference type="PANTHER" id="PTHR10971">
    <property type="entry name" value="MRNA EXPORT FACTOR AND BUB3"/>
    <property type="match status" value="1"/>
</dbReference>
<sequence>MLPIPKAILEQDIGPTFHNVWAERYIHYLTEEHQLFGDNTLYRQTTGFRGDLAFNVSIDHEYPPNVILLSIESFRFHDSRYLVGEEDPSNLLKGTNITVTPNFDRWAKRGVSFRNMWSSLPTSRSLESLLFAQVPYDNVVAATAGGREDTKLSGLPQLLSSKGYETFFTTEMKKLAESDMNITRDQWDGPEQRKFSWGVHDDVSFQLVGDLLVNKTKEQSTRIARGDPKKPMFITHYTISSHTPFRARPAWYDEMEKPDFSALYEGEGRPNTIKNYLEMRYFTDMELGKFMDRMDKEGVLNDTIVIIVGDHGRAPEFNKSDTRDVSVTRVPATIIAEGRLGESVGLVIDDAVEHYDILNTLADIVGVPDGGFVQDGVGRSLKRKIPFADSVLLHNADTDHDMKVDLFPDLTTEEQTEWLLWRDIGRDLSRYFVDRWDAMSFGQPAQAGGYLNPNNDYTIGETINDGIQDLAWSPTSNVLVSGSWDNYVRCWEVQQQGTQFNAVAKAQIAHEGPVLCTAFSGDGSTVFSGSCDKTAKMWTLNGPAQGQQIAAHDAPIRSIAAIQEANCVATGSWDKTIKYWDTRSPTPMASVQLSERCYAMDVKHPLLVVATADRQVHVFDIRKPSQIYKSIQSNLKFQTRTIACFPDASGFAIGSIEGRCAIQHVEDKDKRNDFAFKCHRDGSDIYPVSSIAFHPFGTFATTGGDGTFCFWDKDARQKLKTFTKCNQSITTGKFNARGDIFAYTLSYDWSMGAEKYNQSQPSVIRLHSVAEAEIKQKKKPGTGSRNSF</sequence>
<dbReference type="SUPFAM" id="SSF53649">
    <property type="entry name" value="Alkaline phosphatase-like"/>
    <property type="match status" value="1"/>
</dbReference>
<protein>
    <recommendedName>
        <fullName evidence="4">Sulfatase N-terminal domain-containing protein</fullName>
    </recommendedName>
</protein>
<evidence type="ECO:0000313" key="6">
    <source>
        <dbReference type="Proteomes" id="UP000237271"/>
    </source>
</evidence>
<dbReference type="InterPro" id="IPR036322">
    <property type="entry name" value="WD40_repeat_dom_sf"/>
</dbReference>
<dbReference type="InterPro" id="IPR020472">
    <property type="entry name" value="WD40_PAC1"/>
</dbReference>
<dbReference type="OrthoDB" id="256303at2759"/>
<dbReference type="InterPro" id="IPR017850">
    <property type="entry name" value="Alkaline_phosphatase_core_sf"/>
</dbReference>
<dbReference type="CDD" id="cd16015">
    <property type="entry name" value="LTA_synthase"/>
    <property type="match status" value="1"/>
</dbReference>
<dbReference type="Pfam" id="PF00400">
    <property type="entry name" value="WD40"/>
    <property type="match status" value="4"/>
</dbReference>
<keyword evidence="2" id="KW-0677">Repeat</keyword>
<dbReference type="Gene3D" id="3.40.720.10">
    <property type="entry name" value="Alkaline Phosphatase, subunit A"/>
    <property type="match status" value="1"/>
</dbReference>
<dbReference type="SMART" id="SM00320">
    <property type="entry name" value="WD40"/>
    <property type="match status" value="5"/>
</dbReference>
<comment type="caution">
    <text evidence="5">The sequence shown here is derived from an EMBL/GenBank/DDBJ whole genome shotgun (WGS) entry which is preliminary data.</text>
</comment>
<feature type="domain" description="Sulfatase N-terminal" evidence="4">
    <location>
        <begin position="64"/>
        <end position="367"/>
    </location>
</feature>
<feature type="repeat" description="WD" evidence="3">
    <location>
        <begin position="467"/>
        <end position="494"/>
    </location>
</feature>
<dbReference type="EMBL" id="NCKW01004996">
    <property type="protein sequence ID" value="POM73829.1"/>
    <property type="molecule type" value="Genomic_DNA"/>
</dbReference>
<accession>A0A2P4Y825</accession>
<feature type="repeat" description="WD" evidence="3">
    <location>
        <begin position="507"/>
        <end position="541"/>
    </location>
</feature>
<reference evidence="5 6" key="1">
    <citation type="journal article" date="2017" name="Genome Biol. Evol.">
        <title>Phytophthora megakarya and P. palmivora, closely related causal agents of cacao black pod rot, underwent increases in genome sizes and gene numbers by different mechanisms.</title>
        <authorList>
            <person name="Ali S.S."/>
            <person name="Shao J."/>
            <person name="Lary D.J."/>
            <person name="Kronmiller B."/>
            <person name="Shen D."/>
            <person name="Strem M.D."/>
            <person name="Amoako-Attah I."/>
            <person name="Akrofi A.Y."/>
            <person name="Begoude B.A."/>
            <person name="Ten Hoopen G.M."/>
            <person name="Coulibaly K."/>
            <person name="Kebe B.I."/>
            <person name="Melnick R.L."/>
            <person name="Guiltinan M.J."/>
            <person name="Tyler B.M."/>
            <person name="Meinhardt L.W."/>
            <person name="Bailey B.A."/>
        </authorList>
    </citation>
    <scope>NUCLEOTIDE SEQUENCE [LARGE SCALE GENOMIC DNA]</scope>
    <source>
        <strain evidence="6">sbr112.9</strain>
    </source>
</reference>
<dbReference type="SUPFAM" id="SSF50978">
    <property type="entry name" value="WD40 repeat-like"/>
    <property type="match status" value="1"/>
</dbReference>
<proteinExistence type="predicted"/>
<dbReference type="InterPro" id="IPR015943">
    <property type="entry name" value="WD40/YVTN_repeat-like_dom_sf"/>
</dbReference>
<evidence type="ECO:0000256" key="1">
    <source>
        <dbReference type="ARBA" id="ARBA00022574"/>
    </source>
</evidence>
<name>A0A2P4Y825_9STRA</name>
<dbReference type="PROSITE" id="PS50294">
    <property type="entry name" value="WD_REPEATS_REGION"/>
    <property type="match status" value="3"/>
</dbReference>
<evidence type="ECO:0000259" key="4">
    <source>
        <dbReference type="Pfam" id="PF00884"/>
    </source>
</evidence>